<name>A0A8S5UDY7_9CAUD</name>
<proteinExistence type="predicted"/>
<dbReference type="EMBL" id="BK016070">
    <property type="protein sequence ID" value="DAF92701.1"/>
    <property type="molecule type" value="Genomic_DNA"/>
</dbReference>
<organism evidence="1">
    <name type="scientific">Myoviridae sp. ct1AP5</name>
    <dbReference type="NCBI Taxonomy" id="2825017"/>
    <lineage>
        <taxon>Viruses</taxon>
        <taxon>Duplodnaviria</taxon>
        <taxon>Heunggongvirae</taxon>
        <taxon>Uroviricota</taxon>
        <taxon>Caudoviricetes</taxon>
    </lineage>
</organism>
<protein>
    <submittedName>
        <fullName evidence="1">Uncharacterized protein</fullName>
    </submittedName>
</protein>
<sequence length="86" mass="10235">MKILLAHDQERLKEKLINIHKELARDYLFHNNLDFNTFKIIEDALLAIEIMILSLADASEILDSKENYYKRLINRLQEYNKNESKG</sequence>
<accession>A0A8S5UDY7</accession>
<evidence type="ECO:0000313" key="1">
    <source>
        <dbReference type="EMBL" id="DAF92701.1"/>
    </source>
</evidence>
<reference evidence="1" key="1">
    <citation type="journal article" date="2021" name="Proc. Natl. Acad. Sci. U.S.A.">
        <title>A Catalog of Tens of Thousands of Viruses from Human Metagenomes Reveals Hidden Associations with Chronic Diseases.</title>
        <authorList>
            <person name="Tisza M.J."/>
            <person name="Buck C.B."/>
        </authorList>
    </citation>
    <scope>NUCLEOTIDE SEQUENCE</scope>
    <source>
        <strain evidence="1">Ct1AP5</strain>
    </source>
</reference>